<dbReference type="PROSITE" id="PS51465">
    <property type="entry name" value="KAZAL_2"/>
    <property type="match status" value="1"/>
</dbReference>
<reference evidence="11" key="1">
    <citation type="submission" date="2020-11" db="EMBL/GenBank/DDBJ databases">
        <authorList>
            <person name="Whitehead M."/>
        </authorList>
    </citation>
    <scope>NUCLEOTIDE SEQUENCE</scope>
    <source>
        <strain evidence="11">EGII</strain>
    </source>
</reference>
<evidence type="ECO:0000256" key="7">
    <source>
        <dbReference type="ARBA" id="ARBA00023157"/>
    </source>
</evidence>
<evidence type="ECO:0000256" key="6">
    <source>
        <dbReference type="ARBA" id="ARBA00023136"/>
    </source>
</evidence>
<feature type="region of interest" description="Disordered" evidence="8">
    <location>
        <begin position="681"/>
        <end position="741"/>
    </location>
</feature>
<feature type="transmembrane region" description="Helical" evidence="9">
    <location>
        <begin position="195"/>
        <end position="218"/>
    </location>
</feature>
<feature type="compositionally biased region" description="Low complexity" evidence="8">
    <location>
        <begin position="730"/>
        <end position="741"/>
    </location>
</feature>
<feature type="transmembrane region" description="Helical" evidence="9">
    <location>
        <begin position="383"/>
        <end position="404"/>
    </location>
</feature>
<evidence type="ECO:0000256" key="8">
    <source>
        <dbReference type="SAM" id="MobiDB-lite"/>
    </source>
</evidence>
<feature type="compositionally biased region" description="Polar residues" evidence="8">
    <location>
        <begin position="687"/>
        <end position="696"/>
    </location>
</feature>
<dbReference type="Gene3D" id="1.20.1250.20">
    <property type="entry name" value="MFS general substrate transporter like domains"/>
    <property type="match status" value="1"/>
</dbReference>
<feature type="transmembrane region" description="Helical" evidence="9">
    <location>
        <begin position="335"/>
        <end position="353"/>
    </location>
</feature>
<evidence type="ECO:0000313" key="12">
    <source>
        <dbReference type="Proteomes" id="UP000606786"/>
    </source>
</evidence>
<keyword evidence="7" id="KW-1015">Disulfide bond</keyword>
<feature type="transmembrane region" description="Helical" evidence="9">
    <location>
        <begin position="619"/>
        <end position="642"/>
    </location>
</feature>
<dbReference type="PANTHER" id="PTHR11388:SF158">
    <property type="entry name" value="ORGANIC ANION TRANSPORTING POLYPEPTIDE 33EB"/>
    <property type="match status" value="1"/>
</dbReference>
<dbReference type="GO" id="GO:0015347">
    <property type="term" value="F:sodium-independent organic anion transmembrane transporter activity"/>
    <property type="evidence" value="ECO:0007669"/>
    <property type="project" value="TreeGrafter"/>
</dbReference>
<dbReference type="InterPro" id="IPR004156">
    <property type="entry name" value="OATP"/>
</dbReference>
<sequence>MNRIEKSYLPHALYYIRPIVDAFKMTAGTRSSDLSQIAVNANNIPNDSVDCGVKLFGWCNGPQCLKLARLRTFVFVLTCAGVVQGACETYFRISAKEAAVENDYNPIIVEWLLVSSGIFQALFALIFAHWAFKTHPIKWLSGTIIVQSLICVIAVIPPIIGFSDGAVTPISTITTGLCTITSYQRSTLTVQQTQISTLILLFVLQFALGFANLAFYTIGTTYLDDNSPSIDSPAVIATALAGRIFGLQVGSFVVIGVGATTLGWWLGWIVLAPFVLVSGITLGLFPKRLPKTVIHHAAQRIIEETHTRTFGSQFSTYIDDVGLGPSLKRIFTNKLLMCNLLGIMFIMSAYVNFELQEESYLQSRFFLPYSEEDGLLQEWEARFVAYFLRPPVAAVGILVLGLIISKLKLSGRTITGINIGFGLHLLAIFIANIFIKCEVGDIAGVTNGKVLQPFCSRQCTGACNANTFQPVCPENSTVTYFSACYAGCSLTTNINNVQLYEGCTCASNSNAEPQGNLRATEGACSFANCQRMLIGFQVMSLVAAAVLGASTVGKVIITLRSVLPQDKALALAAQLTLCGLFAYIPVHIGYEIITTSTCLYWTPEYKRCLLRETPKQGNILNILSACLILLGIIFDILVFIFAKGLNVYNCKVTDPNYSPSLYSPIPHDDPHATAATASVQQAVGGSPATTVTNASPMQRRDAQSIRSAAKSQGISVFRNPSTLTDSSVGENSLSEHSNNNNTGITYAQVIFPPDKHKPDDGTTSPKRMAVRADVPLHHLSAHDVRAQLGNLKSFNQDNKEDSDAIQQLESETEEEKPLKIDVAAANVVAAPTQAITPKTGVKVLPPLAPKPKKAPTTPASTPIETDLDNIEQLPARSLSPETDF</sequence>
<evidence type="ECO:0000256" key="3">
    <source>
        <dbReference type="ARBA" id="ARBA00022475"/>
    </source>
</evidence>
<feature type="transmembrane region" description="Helical" evidence="9">
    <location>
        <begin position="534"/>
        <end position="557"/>
    </location>
</feature>
<evidence type="ECO:0000256" key="4">
    <source>
        <dbReference type="ARBA" id="ARBA00022692"/>
    </source>
</evidence>
<dbReference type="InterPro" id="IPR002350">
    <property type="entry name" value="Kazal_dom"/>
</dbReference>
<feature type="transmembrane region" description="Helical" evidence="9">
    <location>
        <begin position="569"/>
        <end position="590"/>
    </location>
</feature>
<comment type="similarity">
    <text evidence="2">Belongs to the organo anion transporter (TC 2.A.60) family.</text>
</comment>
<dbReference type="KEGG" id="ccat:101452940"/>
<keyword evidence="5 9" id="KW-1133">Transmembrane helix</keyword>
<feature type="region of interest" description="Disordered" evidence="8">
    <location>
        <begin position="838"/>
        <end position="884"/>
    </location>
</feature>
<evidence type="ECO:0000256" key="9">
    <source>
        <dbReference type="SAM" id="Phobius"/>
    </source>
</evidence>
<evidence type="ECO:0000256" key="2">
    <source>
        <dbReference type="ARBA" id="ARBA00009657"/>
    </source>
</evidence>
<dbReference type="OrthoDB" id="5062115at2759"/>
<comment type="subcellular location">
    <subcellularLocation>
        <location evidence="1">Cell membrane</location>
        <topology evidence="1">Multi-pass membrane protein</topology>
    </subcellularLocation>
</comment>
<gene>
    <name evidence="11" type="ORF">CCAP1982_LOCUS8342</name>
</gene>
<feature type="transmembrane region" description="Helical" evidence="9">
    <location>
        <begin position="111"/>
        <end position="132"/>
    </location>
</feature>
<accession>A0A811UM49</accession>
<feature type="domain" description="Kazal-like" evidence="10">
    <location>
        <begin position="449"/>
        <end position="507"/>
    </location>
</feature>
<organism evidence="11 12">
    <name type="scientific">Ceratitis capitata</name>
    <name type="common">Mediterranean fruit fly</name>
    <name type="synonym">Tephritis capitata</name>
    <dbReference type="NCBI Taxonomy" id="7213"/>
    <lineage>
        <taxon>Eukaryota</taxon>
        <taxon>Metazoa</taxon>
        <taxon>Ecdysozoa</taxon>
        <taxon>Arthropoda</taxon>
        <taxon>Hexapoda</taxon>
        <taxon>Insecta</taxon>
        <taxon>Pterygota</taxon>
        <taxon>Neoptera</taxon>
        <taxon>Endopterygota</taxon>
        <taxon>Diptera</taxon>
        <taxon>Brachycera</taxon>
        <taxon>Muscomorpha</taxon>
        <taxon>Tephritoidea</taxon>
        <taxon>Tephritidae</taxon>
        <taxon>Ceratitis</taxon>
        <taxon>Ceratitis</taxon>
    </lineage>
</organism>
<dbReference type="CDD" id="cd17336">
    <property type="entry name" value="MFS_SLCO_OATP"/>
    <property type="match status" value="1"/>
</dbReference>
<dbReference type="InterPro" id="IPR036259">
    <property type="entry name" value="MFS_trans_sf"/>
</dbReference>
<feature type="transmembrane region" description="Helical" evidence="9">
    <location>
        <begin position="262"/>
        <end position="285"/>
    </location>
</feature>
<dbReference type="GO" id="GO:0016323">
    <property type="term" value="C:basolateral plasma membrane"/>
    <property type="evidence" value="ECO:0007669"/>
    <property type="project" value="TreeGrafter"/>
</dbReference>
<keyword evidence="12" id="KW-1185">Reference proteome</keyword>
<dbReference type="Proteomes" id="UP000606786">
    <property type="component" value="Unassembled WGS sequence"/>
</dbReference>
<evidence type="ECO:0000313" key="11">
    <source>
        <dbReference type="EMBL" id="CAD6999831.1"/>
    </source>
</evidence>
<evidence type="ECO:0000259" key="10">
    <source>
        <dbReference type="PROSITE" id="PS51465"/>
    </source>
</evidence>
<evidence type="ECO:0000256" key="5">
    <source>
        <dbReference type="ARBA" id="ARBA00022989"/>
    </source>
</evidence>
<name>A0A811UM49_CERCA</name>
<dbReference type="GO" id="GO:0043252">
    <property type="term" value="P:sodium-independent organic anion transport"/>
    <property type="evidence" value="ECO:0007669"/>
    <property type="project" value="TreeGrafter"/>
</dbReference>
<dbReference type="EMBL" id="CAJHJT010000012">
    <property type="protein sequence ID" value="CAD6999831.1"/>
    <property type="molecule type" value="Genomic_DNA"/>
</dbReference>
<dbReference type="SUPFAM" id="SSF103473">
    <property type="entry name" value="MFS general substrate transporter"/>
    <property type="match status" value="1"/>
</dbReference>
<keyword evidence="4 9" id="KW-0812">Transmembrane</keyword>
<feature type="transmembrane region" description="Helical" evidence="9">
    <location>
        <begin position="416"/>
        <end position="435"/>
    </location>
</feature>
<keyword evidence="3" id="KW-1003">Cell membrane</keyword>
<dbReference type="AlphaFoldDB" id="A0A811UM49"/>
<proteinExistence type="inferred from homology"/>
<keyword evidence="6 9" id="KW-0472">Membrane</keyword>
<feature type="transmembrane region" description="Helical" evidence="9">
    <location>
        <begin position="166"/>
        <end position="183"/>
    </location>
</feature>
<dbReference type="PANTHER" id="PTHR11388">
    <property type="entry name" value="ORGANIC ANION TRANSPORTER"/>
    <property type="match status" value="1"/>
</dbReference>
<dbReference type="Pfam" id="PF03137">
    <property type="entry name" value="OATP"/>
    <property type="match status" value="1"/>
</dbReference>
<feature type="transmembrane region" description="Helical" evidence="9">
    <location>
        <begin position="139"/>
        <end position="160"/>
    </location>
</feature>
<evidence type="ECO:0000256" key="1">
    <source>
        <dbReference type="ARBA" id="ARBA00004651"/>
    </source>
</evidence>
<protein>
    <submittedName>
        <fullName evidence="11">(Mediterranean fruit fly) hypothetical protein</fullName>
    </submittedName>
</protein>
<feature type="compositionally biased region" description="Polar residues" evidence="8">
    <location>
        <begin position="704"/>
        <end position="729"/>
    </location>
</feature>
<comment type="caution">
    <text evidence="11">The sequence shown here is derived from an EMBL/GenBank/DDBJ whole genome shotgun (WGS) entry which is preliminary data.</text>
</comment>
<feature type="transmembrane region" description="Helical" evidence="9">
    <location>
        <begin position="73"/>
        <end position="91"/>
    </location>
</feature>